<gene>
    <name evidence="4" type="ORF">OSB04_021913</name>
</gene>
<dbReference type="AlphaFoldDB" id="A0AA38T742"/>
<dbReference type="InterPro" id="IPR036965">
    <property type="entry name" value="Terpene_synth_N_sf"/>
</dbReference>
<keyword evidence="2" id="KW-0460">Magnesium</keyword>
<comment type="caution">
    <text evidence="4">The sequence shown here is derived from an EMBL/GenBank/DDBJ whole genome shotgun (WGS) entry which is preliminary data.</text>
</comment>
<dbReference type="Pfam" id="PF01397">
    <property type="entry name" value="Terpene_synth"/>
    <property type="match status" value="1"/>
</dbReference>
<dbReference type="GO" id="GO:0016114">
    <property type="term" value="P:terpenoid biosynthetic process"/>
    <property type="evidence" value="ECO:0007669"/>
    <property type="project" value="InterPro"/>
</dbReference>
<comment type="cofactor">
    <cofactor evidence="1">
        <name>Mg(2+)</name>
        <dbReference type="ChEBI" id="CHEBI:18420"/>
    </cofactor>
</comment>
<dbReference type="GO" id="GO:0010333">
    <property type="term" value="F:terpene synthase activity"/>
    <property type="evidence" value="ECO:0007669"/>
    <property type="project" value="InterPro"/>
</dbReference>
<protein>
    <recommendedName>
        <fullName evidence="3">Terpene synthase N-terminal domain-containing protein</fullName>
    </recommendedName>
</protein>
<accession>A0AA38T742</accession>
<dbReference type="PANTHER" id="PTHR31225">
    <property type="entry name" value="OS04G0344100 PROTEIN-RELATED"/>
    <property type="match status" value="1"/>
</dbReference>
<name>A0AA38T742_9ASTR</name>
<dbReference type="Gene3D" id="1.50.10.130">
    <property type="entry name" value="Terpene synthase, N-terminal domain"/>
    <property type="match status" value="1"/>
</dbReference>
<dbReference type="InterPro" id="IPR050148">
    <property type="entry name" value="Terpene_synthase-like"/>
</dbReference>
<evidence type="ECO:0000313" key="5">
    <source>
        <dbReference type="Proteomes" id="UP001172457"/>
    </source>
</evidence>
<organism evidence="4 5">
    <name type="scientific">Centaurea solstitialis</name>
    <name type="common">yellow star-thistle</name>
    <dbReference type="NCBI Taxonomy" id="347529"/>
    <lineage>
        <taxon>Eukaryota</taxon>
        <taxon>Viridiplantae</taxon>
        <taxon>Streptophyta</taxon>
        <taxon>Embryophyta</taxon>
        <taxon>Tracheophyta</taxon>
        <taxon>Spermatophyta</taxon>
        <taxon>Magnoliopsida</taxon>
        <taxon>eudicotyledons</taxon>
        <taxon>Gunneridae</taxon>
        <taxon>Pentapetalae</taxon>
        <taxon>asterids</taxon>
        <taxon>campanulids</taxon>
        <taxon>Asterales</taxon>
        <taxon>Asteraceae</taxon>
        <taxon>Carduoideae</taxon>
        <taxon>Cardueae</taxon>
        <taxon>Centaureinae</taxon>
        <taxon>Centaurea</taxon>
    </lineage>
</organism>
<feature type="domain" description="Terpene synthase N-terminal" evidence="3">
    <location>
        <begin position="23"/>
        <end position="132"/>
    </location>
</feature>
<evidence type="ECO:0000256" key="2">
    <source>
        <dbReference type="ARBA" id="ARBA00022842"/>
    </source>
</evidence>
<dbReference type="PANTHER" id="PTHR31225:SF252">
    <property type="entry name" value="TERPENE SYNTHASE 12-RELATED"/>
    <property type="match status" value="1"/>
</dbReference>
<evidence type="ECO:0000256" key="1">
    <source>
        <dbReference type="ARBA" id="ARBA00001946"/>
    </source>
</evidence>
<dbReference type="EMBL" id="JARYMX010000005">
    <property type="protein sequence ID" value="KAJ9549370.1"/>
    <property type="molecule type" value="Genomic_DNA"/>
</dbReference>
<dbReference type="InterPro" id="IPR001906">
    <property type="entry name" value="Terpene_synth_N"/>
</dbReference>
<dbReference type="InterPro" id="IPR008930">
    <property type="entry name" value="Terpenoid_cyclase/PrenylTrfase"/>
</dbReference>
<sequence>MSNANNKVSQANNILAIYKPSSWNHKFVDSLDTKFPINLKEKIKELEKKVIWALDIDYGSDALSSLQLLELIDNIERLGLGYRFQDKIRTTLGKVASTNENNIELGEEDISLHDASLRFRLYRQHGYNVSQGTSKKEGNDSHLQQLYIRPPLRRSKFDLNLTDPDDRKELMVELKPLDSGRKEVRRSER</sequence>
<proteinExistence type="predicted"/>
<dbReference type="SUPFAM" id="SSF48239">
    <property type="entry name" value="Terpenoid cyclases/Protein prenyltransferases"/>
    <property type="match status" value="1"/>
</dbReference>
<reference evidence="4" key="1">
    <citation type="submission" date="2023-03" db="EMBL/GenBank/DDBJ databases">
        <title>Chromosome-scale reference genome and RAD-based genetic map of yellow starthistle (Centaurea solstitialis) reveal putative structural variation and QTLs associated with invader traits.</title>
        <authorList>
            <person name="Reatini B."/>
            <person name="Cang F.A."/>
            <person name="Jiang Q."/>
            <person name="Mckibben M.T.W."/>
            <person name="Barker M.S."/>
            <person name="Rieseberg L.H."/>
            <person name="Dlugosch K.M."/>
        </authorList>
    </citation>
    <scope>NUCLEOTIDE SEQUENCE</scope>
    <source>
        <strain evidence="4">CAN-66</strain>
        <tissue evidence="4">Leaf</tissue>
    </source>
</reference>
<keyword evidence="5" id="KW-1185">Reference proteome</keyword>
<evidence type="ECO:0000313" key="4">
    <source>
        <dbReference type="EMBL" id="KAJ9549370.1"/>
    </source>
</evidence>
<evidence type="ECO:0000259" key="3">
    <source>
        <dbReference type="Pfam" id="PF01397"/>
    </source>
</evidence>
<dbReference type="Proteomes" id="UP001172457">
    <property type="component" value="Chromosome 5"/>
</dbReference>